<gene>
    <name evidence="1" type="ORF">SERLADRAFT_477551</name>
</gene>
<proteinExistence type="predicted"/>
<name>F8P957_SERL9</name>
<reference evidence="1" key="1">
    <citation type="submission" date="2011-04" db="EMBL/GenBank/DDBJ databases">
        <title>Evolution of plant cell wall degrading machinery underlies the functional diversity of forest fungi.</title>
        <authorList>
            <consortium name="US DOE Joint Genome Institute (JGI-PGF)"/>
            <person name="Eastwood D.C."/>
            <person name="Floudas D."/>
            <person name="Binder M."/>
            <person name="Majcherczyk A."/>
            <person name="Schneider P."/>
            <person name="Aerts A."/>
            <person name="Asiegbu F.O."/>
            <person name="Baker S.E."/>
            <person name="Barry K."/>
            <person name="Bendiksby M."/>
            <person name="Blumentritt M."/>
            <person name="Coutinho P.M."/>
            <person name="Cullen D."/>
            <person name="Cullen D."/>
            <person name="Gathman A."/>
            <person name="Goodell B."/>
            <person name="Henrissat B."/>
            <person name="Ihrmark K."/>
            <person name="Kauserud H."/>
            <person name="Kohler A."/>
            <person name="LaButti K."/>
            <person name="Lapidus A."/>
            <person name="Lavin J.L."/>
            <person name="Lee Y.-H."/>
            <person name="Lindquist E."/>
            <person name="Lilly W."/>
            <person name="Lucas S."/>
            <person name="Morin E."/>
            <person name="Murat C."/>
            <person name="Oguiza J.A."/>
            <person name="Park J."/>
            <person name="Pisabarro A.G."/>
            <person name="Riley R."/>
            <person name="Rosling A."/>
            <person name="Salamov A."/>
            <person name="Schmidt O."/>
            <person name="Schmutz J."/>
            <person name="Skrede I."/>
            <person name="Stenlid J."/>
            <person name="Wiebenga A."/>
            <person name="Xie X."/>
            <person name="Kues U."/>
            <person name="Hibbett D.S."/>
            <person name="Hoffmeister D."/>
            <person name="Hogberg N."/>
            <person name="Martin F."/>
            <person name="Grigoriev I.V."/>
            <person name="Watkinson S.C."/>
        </authorList>
    </citation>
    <scope>NUCLEOTIDE SEQUENCE</scope>
    <source>
        <strain evidence="1">S7.9</strain>
    </source>
</reference>
<sequence>MRLPSYRSSYVLRYHPYPTRSRPTTRSSMDAFDDMFPNDMEFSPDIDSFTYGSEVTRTPIIPAVEGREPDDAISKLDLALYPGPASQSEAIARPGNLRRRISFSDIVIDLAFFVIHKILPLRS</sequence>
<dbReference type="AlphaFoldDB" id="F8P957"/>
<protein>
    <submittedName>
        <fullName evidence="1">Uncharacterized protein</fullName>
    </submittedName>
</protein>
<dbReference type="OrthoDB" id="2637024at2759"/>
<evidence type="ECO:0000313" key="1">
    <source>
        <dbReference type="EMBL" id="EGO20186.1"/>
    </source>
</evidence>
<dbReference type="EMBL" id="GL945441">
    <property type="protein sequence ID" value="EGO20186.1"/>
    <property type="molecule type" value="Genomic_DNA"/>
</dbReference>
<dbReference type="Proteomes" id="UP000008064">
    <property type="component" value="Unassembled WGS sequence"/>
</dbReference>
<accession>F8P957</accession>
<organism>
    <name type="scientific">Serpula lacrymans var. lacrymans (strain S7.9)</name>
    <name type="common">Dry rot fungus</name>
    <dbReference type="NCBI Taxonomy" id="578457"/>
    <lineage>
        <taxon>Eukaryota</taxon>
        <taxon>Fungi</taxon>
        <taxon>Dikarya</taxon>
        <taxon>Basidiomycota</taxon>
        <taxon>Agaricomycotina</taxon>
        <taxon>Agaricomycetes</taxon>
        <taxon>Agaricomycetidae</taxon>
        <taxon>Boletales</taxon>
        <taxon>Coniophorineae</taxon>
        <taxon>Serpulaceae</taxon>
        <taxon>Serpula</taxon>
    </lineage>
</organism>
<dbReference type="RefSeq" id="XP_007322931.1">
    <property type="nucleotide sequence ID" value="XM_007322869.1"/>
</dbReference>
<dbReference type="KEGG" id="sla:SERLADRAFT_477551"/>
<dbReference type="HOGENOM" id="CLU_171263_1_0_1"/>
<dbReference type="GeneID" id="18821013"/>